<organism evidence="2 3">
    <name type="scientific">Allobranchiibius huperziae</name>
    <dbReference type="NCBI Taxonomy" id="1874116"/>
    <lineage>
        <taxon>Bacteria</taxon>
        <taxon>Bacillati</taxon>
        <taxon>Actinomycetota</taxon>
        <taxon>Actinomycetes</taxon>
        <taxon>Micrococcales</taxon>
        <taxon>Dermacoccaceae</taxon>
        <taxon>Allobranchiibius</taxon>
    </lineage>
</organism>
<proteinExistence type="predicted"/>
<evidence type="ECO:0000259" key="1">
    <source>
        <dbReference type="Pfam" id="PF13649"/>
    </source>
</evidence>
<name>A0A853DFY3_9MICO</name>
<keyword evidence="3" id="KW-1185">Reference proteome</keyword>
<keyword evidence="2" id="KW-0489">Methyltransferase</keyword>
<evidence type="ECO:0000313" key="3">
    <source>
        <dbReference type="Proteomes" id="UP000571817"/>
    </source>
</evidence>
<gene>
    <name evidence="2" type="ORF">HNR15_003409</name>
</gene>
<dbReference type="PANTHER" id="PTHR43591:SF108">
    <property type="entry name" value="S-ADENOSYL-L-METHIONINE-DEPENDENT METHYLTRANSFERASE"/>
    <property type="match status" value="1"/>
</dbReference>
<dbReference type="Gene3D" id="3.40.50.150">
    <property type="entry name" value="Vaccinia Virus protein VP39"/>
    <property type="match status" value="1"/>
</dbReference>
<dbReference type="InterPro" id="IPR029063">
    <property type="entry name" value="SAM-dependent_MTases_sf"/>
</dbReference>
<sequence length="264" mass="28713">MNDFTSNQIGPTPERAREWLRRWDAQQERYVPDRDERFAVIGDVVAAVVADAPSPVVVDLGAGPGSLSVRLLDRIPQARLVAVDADPLLLGLARSAYGDRAGLHVVEHDLRDEGWAAAAHLRDGSVDAIVSTTALHWLTGPQLAAVYATAGRLLRPGGVLVDGDHLLETDGRAQLQHLTRVVRDARVSRVGTGENEDWAAWWDAVGRAPELADLVGARGARPIEHDVPDLPSLDDHVRYLRDAGFTEVGTVWQHGDDRVLVGVR</sequence>
<dbReference type="EMBL" id="JACCFW010000001">
    <property type="protein sequence ID" value="NYJ76446.1"/>
    <property type="molecule type" value="Genomic_DNA"/>
</dbReference>
<protein>
    <submittedName>
        <fullName evidence="2">SAM-dependent methyltransferase</fullName>
    </submittedName>
</protein>
<reference evidence="2 3" key="1">
    <citation type="submission" date="2020-07" db="EMBL/GenBank/DDBJ databases">
        <title>Sequencing the genomes of 1000 actinobacteria strains.</title>
        <authorList>
            <person name="Klenk H.-P."/>
        </authorList>
    </citation>
    <scope>NUCLEOTIDE SEQUENCE [LARGE SCALE GENOMIC DNA]</scope>
    <source>
        <strain evidence="2 3">DSM 29531</strain>
    </source>
</reference>
<comment type="caution">
    <text evidence="2">The sequence shown here is derived from an EMBL/GenBank/DDBJ whole genome shotgun (WGS) entry which is preliminary data.</text>
</comment>
<feature type="domain" description="Methyltransferase" evidence="1">
    <location>
        <begin position="57"/>
        <end position="158"/>
    </location>
</feature>
<evidence type="ECO:0000313" key="2">
    <source>
        <dbReference type="EMBL" id="NYJ76446.1"/>
    </source>
</evidence>
<dbReference type="CDD" id="cd02440">
    <property type="entry name" value="AdoMet_MTases"/>
    <property type="match status" value="1"/>
</dbReference>
<accession>A0A853DFY3</accession>
<dbReference type="InterPro" id="IPR041698">
    <property type="entry name" value="Methyltransf_25"/>
</dbReference>
<dbReference type="GO" id="GO:0032259">
    <property type="term" value="P:methylation"/>
    <property type="evidence" value="ECO:0007669"/>
    <property type="project" value="UniProtKB-KW"/>
</dbReference>
<dbReference type="GO" id="GO:0008168">
    <property type="term" value="F:methyltransferase activity"/>
    <property type="evidence" value="ECO:0007669"/>
    <property type="project" value="UniProtKB-KW"/>
</dbReference>
<dbReference type="PANTHER" id="PTHR43591">
    <property type="entry name" value="METHYLTRANSFERASE"/>
    <property type="match status" value="1"/>
</dbReference>
<dbReference type="Pfam" id="PF13649">
    <property type="entry name" value="Methyltransf_25"/>
    <property type="match status" value="1"/>
</dbReference>
<dbReference type="RefSeq" id="WP_179483501.1">
    <property type="nucleotide sequence ID" value="NZ_JACCFW010000001.1"/>
</dbReference>
<dbReference type="Proteomes" id="UP000571817">
    <property type="component" value="Unassembled WGS sequence"/>
</dbReference>
<keyword evidence="2" id="KW-0808">Transferase</keyword>
<dbReference type="SUPFAM" id="SSF53335">
    <property type="entry name" value="S-adenosyl-L-methionine-dependent methyltransferases"/>
    <property type="match status" value="1"/>
</dbReference>
<dbReference type="AlphaFoldDB" id="A0A853DFY3"/>